<dbReference type="OrthoDB" id="140875at2759"/>
<name>A0A329T6I7_9STRA</name>
<dbReference type="EMBL" id="RCMV01000028">
    <property type="protein sequence ID" value="KAG3227745.1"/>
    <property type="molecule type" value="Genomic_DNA"/>
</dbReference>
<dbReference type="Proteomes" id="UP000251314">
    <property type="component" value="Unassembled WGS sequence"/>
</dbReference>
<dbReference type="Proteomes" id="UP000760860">
    <property type="component" value="Unassembled WGS sequence"/>
</dbReference>
<protein>
    <submittedName>
        <fullName evidence="7">Uncharacterized protein</fullName>
    </submittedName>
</protein>
<reference evidence="2" key="2">
    <citation type="submission" date="2018-10" db="EMBL/GenBank/DDBJ databases">
        <title>Effector identification in a new, highly contiguous assembly of the strawberry crown rot pathogen Phytophthora cactorum.</title>
        <authorList>
            <person name="Armitage A.D."/>
            <person name="Nellist C.F."/>
            <person name="Bates H."/>
            <person name="Vickerstaff R.J."/>
            <person name="Harrison R.J."/>
        </authorList>
    </citation>
    <scope>NUCLEOTIDE SEQUENCE</scope>
    <source>
        <strain evidence="2">15-7</strain>
        <strain evidence="3">4032</strain>
        <strain evidence="4">4040</strain>
        <strain evidence="5">P415</strain>
        <strain evidence="6">P421</strain>
    </source>
</reference>
<gene>
    <name evidence="7" type="ORF">PC110_g328</name>
    <name evidence="2" type="ORF">PC113_g446</name>
    <name evidence="3" type="ORF">PC115_g3378</name>
    <name evidence="4" type="ORF">PC117_g3741</name>
    <name evidence="5" type="ORF">PC118_g3184</name>
    <name evidence="6" type="ORF">PC129_g1687</name>
</gene>
<evidence type="ECO:0000313" key="6">
    <source>
        <dbReference type="EMBL" id="KAG3227745.1"/>
    </source>
</evidence>
<evidence type="ECO:0000256" key="1">
    <source>
        <dbReference type="SAM" id="MobiDB-lite"/>
    </source>
</evidence>
<evidence type="ECO:0000313" key="4">
    <source>
        <dbReference type="EMBL" id="KAG2951214.1"/>
    </source>
</evidence>
<dbReference type="EMBL" id="RCMG01000004">
    <property type="protein sequence ID" value="KAG2869220.1"/>
    <property type="molecule type" value="Genomic_DNA"/>
</dbReference>
<evidence type="ECO:0000313" key="2">
    <source>
        <dbReference type="EMBL" id="KAG2869220.1"/>
    </source>
</evidence>
<keyword evidence="8" id="KW-1185">Reference proteome</keyword>
<dbReference type="EMBL" id="RCMK01000055">
    <property type="protein sequence ID" value="KAG2951214.1"/>
    <property type="molecule type" value="Genomic_DNA"/>
</dbReference>
<evidence type="ECO:0000313" key="5">
    <source>
        <dbReference type="EMBL" id="KAG2995071.1"/>
    </source>
</evidence>
<feature type="compositionally biased region" description="Polar residues" evidence="1">
    <location>
        <begin position="1"/>
        <end position="28"/>
    </location>
</feature>
<dbReference type="Proteomes" id="UP000735874">
    <property type="component" value="Unassembled WGS sequence"/>
</dbReference>
<dbReference type="EMBL" id="MJFZ01000003">
    <property type="protein sequence ID" value="RAW43572.1"/>
    <property type="molecule type" value="Genomic_DNA"/>
</dbReference>
<evidence type="ECO:0000313" key="7">
    <source>
        <dbReference type="EMBL" id="RAW43572.1"/>
    </source>
</evidence>
<dbReference type="Proteomes" id="UP000774804">
    <property type="component" value="Unassembled WGS sequence"/>
</dbReference>
<reference evidence="7 8" key="1">
    <citation type="submission" date="2018-01" db="EMBL/GenBank/DDBJ databases">
        <title>Draft genome of the strawberry crown rot pathogen Phytophthora cactorum.</title>
        <authorList>
            <person name="Armitage A.D."/>
            <person name="Lysoe E."/>
            <person name="Nellist C.F."/>
            <person name="Harrison R.J."/>
            <person name="Brurberg M.B."/>
        </authorList>
    </citation>
    <scope>NUCLEOTIDE SEQUENCE [LARGE SCALE GENOMIC DNA]</scope>
    <source>
        <strain evidence="7 8">10300</strain>
    </source>
</reference>
<proteinExistence type="predicted"/>
<organism evidence="7 8">
    <name type="scientific">Phytophthora cactorum</name>
    <dbReference type="NCBI Taxonomy" id="29920"/>
    <lineage>
        <taxon>Eukaryota</taxon>
        <taxon>Sar</taxon>
        <taxon>Stramenopiles</taxon>
        <taxon>Oomycota</taxon>
        <taxon>Peronosporomycetes</taxon>
        <taxon>Peronosporales</taxon>
        <taxon>Peronosporaceae</taxon>
        <taxon>Phytophthora</taxon>
    </lineage>
</organism>
<comment type="caution">
    <text evidence="7">The sequence shown here is derived from an EMBL/GenBank/DDBJ whole genome shotgun (WGS) entry which is preliminary data.</text>
</comment>
<evidence type="ECO:0000313" key="8">
    <source>
        <dbReference type="Proteomes" id="UP000251314"/>
    </source>
</evidence>
<feature type="region of interest" description="Disordered" evidence="1">
    <location>
        <begin position="1"/>
        <end position="55"/>
    </location>
</feature>
<dbReference type="AlphaFoldDB" id="A0A329T6I7"/>
<dbReference type="VEuPathDB" id="FungiDB:PC110_g328"/>
<sequence length="115" mass="12458">MSKKTSLASTSPISRSSAVTPNGSTSPRSGVDYHQDERSQHATHQQTLTPPLAPRSMTTRQGLLLRDLASVVLGSDPWQVPNLDIALVLDFDARQVLTQLLRDLVAVALEHGVPH</sequence>
<dbReference type="EMBL" id="RCMI01000056">
    <property type="protein sequence ID" value="KAG2938973.1"/>
    <property type="molecule type" value="Genomic_DNA"/>
</dbReference>
<evidence type="ECO:0000313" key="3">
    <source>
        <dbReference type="EMBL" id="KAG2938973.1"/>
    </source>
</evidence>
<accession>A0A329T6I7</accession>
<dbReference type="EMBL" id="RCML01000052">
    <property type="protein sequence ID" value="KAG2995071.1"/>
    <property type="molecule type" value="Genomic_DNA"/>
</dbReference>
<dbReference type="Proteomes" id="UP000736787">
    <property type="component" value="Unassembled WGS sequence"/>
</dbReference>
<dbReference type="Proteomes" id="UP000697107">
    <property type="component" value="Unassembled WGS sequence"/>
</dbReference>
<feature type="compositionally biased region" description="Basic and acidic residues" evidence="1">
    <location>
        <begin position="31"/>
        <end position="40"/>
    </location>
</feature>